<dbReference type="GO" id="GO:0007059">
    <property type="term" value="P:chromosome segregation"/>
    <property type="evidence" value="ECO:0007669"/>
    <property type="project" value="TreeGrafter"/>
</dbReference>
<comment type="caution">
    <text evidence="2">The sequence shown here is derived from an EMBL/GenBank/DDBJ whole genome shotgun (WGS) entry which is preliminary data.</text>
</comment>
<dbReference type="Pfam" id="PF02195">
    <property type="entry name" value="ParB_N"/>
    <property type="match status" value="1"/>
</dbReference>
<dbReference type="GO" id="GO:0005694">
    <property type="term" value="C:chromosome"/>
    <property type="evidence" value="ECO:0007669"/>
    <property type="project" value="TreeGrafter"/>
</dbReference>
<dbReference type="PANTHER" id="PTHR33375:SF1">
    <property type="entry name" value="CHROMOSOME-PARTITIONING PROTEIN PARB-RELATED"/>
    <property type="match status" value="1"/>
</dbReference>
<dbReference type="Gene3D" id="3.90.1530.10">
    <property type="entry name" value="Conserved hypothetical protein from pyrococcus furiosus pfu- 392566-001, ParB domain"/>
    <property type="match status" value="1"/>
</dbReference>
<reference evidence="2 3" key="1">
    <citation type="submission" date="2017-01" db="EMBL/GenBank/DDBJ databases">
        <title>Genome Analysis of Deinococcus marmoris KOPRI26562.</title>
        <authorList>
            <person name="Kim J.H."/>
            <person name="Oh H.-M."/>
        </authorList>
    </citation>
    <scope>NUCLEOTIDE SEQUENCE [LARGE SCALE GENOMIC DNA]</scope>
    <source>
        <strain evidence="2 3">KOPRI26562</strain>
    </source>
</reference>
<dbReference type="STRING" id="249408.BOO71_0014836"/>
<accession>A0A1U7NRC0</accession>
<sequence length="260" mass="27204">MLSVTLPQPETRVVALTELDPQTRGASNHLKAALRTTGQLHPITLEESPSGQYLIRDGNRRVAAAAALGWTEITAQVYGQMTEAEWALVALGIHNRSPNPAEEARHLALLVGRLTPEGISANTGLTLGAVRARLKLASLPGDVLNLIGTSTLSLGTATRLSRLQGVFLNRALNAVRQAARDEKPFGASALREITVARAELLGARLLACAPAPVPLIPACELLAAEVRSLCAARGVGLGELLSELGSPAGQTAAAQYAEVN</sequence>
<dbReference type="Proteomes" id="UP000186607">
    <property type="component" value="Unassembled WGS sequence"/>
</dbReference>
<dbReference type="Gene3D" id="1.10.10.2830">
    <property type="match status" value="1"/>
</dbReference>
<organism evidence="2 3">
    <name type="scientific">Deinococcus marmoris</name>
    <dbReference type="NCBI Taxonomy" id="249408"/>
    <lineage>
        <taxon>Bacteria</taxon>
        <taxon>Thermotogati</taxon>
        <taxon>Deinococcota</taxon>
        <taxon>Deinococci</taxon>
        <taxon>Deinococcales</taxon>
        <taxon>Deinococcaceae</taxon>
        <taxon>Deinococcus</taxon>
    </lineage>
</organism>
<dbReference type="SUPFAM" id="SSF110849">
    <property type="entry name" value="ParB/Sulfiredoxin"/>
    <property type="match status" value="1"/>
</dbReference>
<proteinExistence type="predicted"/>
<dbReference type="InterPro" id="IPR036086">
    <property type="entry name" value="ParB/Sulfiredoxin_sf"/>
</dbReference>
<dbReference type="PANTHER" id="PTHR33375">
    <property type="entry name" value="CHROMOSOME-PARTITIONING PROTEIN PARB-RELATED"/>
    <property type="match status" value="1"/>
</dbReference>
<keyword evidence="3" id="KW-1185">Reference proteome</keyword>
<gene>
    <name evidence="2" type="ORF">BOO71_0014836</name>
</gene>
<evidence type="ECO:0000313" key="2">
    <source>
        <dbReference type="EMBL" id="OLV15461.1"/>
    </source>
</evidence>
<protein>
    <recommendedName>
        <fullName evidence="1">ParB-like N-terminal domain-containing protein</fullName>
    </recommendedName>
</protein>
<evidence type="ECO:0000259" key="1">
    <source>
        <dbReference type="SMART" id="SM00470"/>
    </source>
</evidence>
<dbReference type="InterPro" id="IPR050336">
    <property type="entry name" value="Chromosome_partition/occlusion"/>
</dbReference>
<evidence type="ECO:0000313" key="3">
    <source>
        <dbReference type="Proteomes" id="UP000186607"/>
    </source>
</evidence>
<dbReference type="SMART" id="SM00470">
    <property type="entry name" value="ParB"/>
    <property type="match status" value="1"/>
</dbReference>
<dbReference type="SUPFAM" id="SSF109709">
    <property type="entry name" value="KorB DNA-binding domain-like"/>
    <property type="match status" value="1"/>
</dbReference>
<name>A0A1U7NRC0_9DEIO</name>
<dbReference type="AlphaFoldDB" id="A0A1U7NRC0"/>
<feature type="domain" description="ParB-like N-terminal" evidence="1">
    <location>
        <begin position="12"/>
        <end position="96"/>
    </location>
</feature>
<dbReference type="EMBL" id="MSTI01000179">
    <property type="protein sequence ID" value="OLV15461.1"/>
    <property type="molecule type" value="Genomic_DNA"/>
</dbReference>
<dbReference type="InterPro" id="IPR003115">
    <property type="entry name" value="ParB_N"/>
</dbReference>